<dbReference type="Gene3D" id="3.20.20.80">
    <property type="entry name" value="Glycosidases"/>
    <property type="match status" value="1"/>
</dbReference>
<dbReference type="RefSeq" id="WP_013041890.1">
    <property type="nucleotide sequence ID" value="NC_014008.1"/>
</dbReference>
<dbReference type="InterPro" id="IPR006584">
    <property type="entry name" value="Cellulose-bd_IV"/>
</dbReference>
<organism evidence="4 5">
    <name type="scientific">Coraliomargarita akajimensis (strain DSM 45221 / IAM 15411 / JCM 23193 / KCTC 12865 / 04OKA010-24)</name>
    <dbReference type="NCBI Taxonomy" id="583355"/>
    <lineage>
        <taxon>Bacteria</taxon>
        <taxon>Pseudomonadati</taxon>
        <taxon>Verrucomicrobiota</taxon>
        <taxon>Opitutia</taxon>
        <taxon>Puniceicoccales</taxon>
        <taxon>Coraliomargaritaceae</taxon>
        <taxon>Coraliomargarita</taxon>
    </lineage>
</organism>
<feature type="signal peptide" evidence="2">
    <location>
        <begin position="1"/>
        <end position="21"/>
    </location>
</feature>
<dbReference type="InterPro" id="IPR017853">
    <property type="entry name" value="GH"/>
</dbReference>
<feature type="domain" description="CBM6" evidence="3">
    <location>
        <begin position="598"/>
        <end position="738"/>
    </location>
</feature>
<keyword evidence="1 2" id="KW-0732">Signal</keyword>
<dbReference type="SUPFAM" id="SSF51445">
    <property type="entry name" value="(Trans)glycosidases"/>
    <property type="match status" value="1"/>
</dbReference>
<dbReference type="eggNOG" id="COG3401">
    <property type="taxonomic scope" value="Bacteria"/>
</dbReference>
<evidence type="ECO:0000256" key="2">
    <source>
        <dbReference type="SAM" id="SignalP"/>
    </source>
</evidence>
<evidence type="ECO:0000313" key="4">
    <source>
        <dbReference type="EMBL" id="ADE53164.1"/>
    </source>
</evidence>
<keyword evidence="5" id="KW-1185">Reference proteome</keyword>
<dbReference type="Pfam" id="PF18206">
    <property type="entry name" value="Porphyrn_cat_1"/>
    <property type="match status" value="1"/>
</dbReference>
<dbReference type="Proteomes" id="UP000000925">
    <property type="component" value="Chromosome"/>
</dbReference>
<dbReference type="CAZy" id="GH86">
    <property type="family name" value="Glycoside Hydrolase Family 86"/>
</dbReference>
<dbReference type="PROSITE" id="PS51175">
    <property type="entry name" value="CBM6"/>
    <property type="match status" value="3"/>
</dbReference>
<dbReference type="Pfam" id="PF03422">
    <property type="entry name" value="CBM_6"/>
    <property type="match status" value="3"/>
</dbReference>
<dbReference type="Gene3D" id="2.60.120.1200">
    <property type="match status" value="1"/>
</dbReference>
<dbReference type="Gene3D" id="2.60.120.260">
    <property type="entry name" value="Galactose-binding domain-like"/>
    <property type="match status" value="3"/>
</dbReference>
<dbReference type="InterPro" id="IPR013780">
    <property type="entry name" value="Glyco_hydro_b"/>
</dbReference>
<dbReference type="InterPro" id="IPR040527">
    <property type="entry name" value="Beta-sand_Porphyrn"/>
</dbReference>
<dbReference type="SMART" id="SM00606">
    <property type="entry name" value="CBD_IV"/>
    <property type="match status" value="3"/>
</dbReference>
<dbReference type="SUPFAM" id="SSF49785">
    <property type="entry name" value="Galactose-binding domain-like"/>
    <property type="match status" value="3"/>
</dbReference>
<proteinExistence type="predicted"/>
<feature type="domain" description="CBM6" evidence="3">
    <location>
        <begin position="735"/>
        <end position="873"/>
    </location>
</feature>
<dbReference type="Gene3D" id="2.60.40.1180">
    <property type="entry name" value="Golgi alpha-mannosidase II"/>
    <property type="match status" value="1"/>
</dbReference>
<dbReference type="eggNOG" id="COG3291">
    <property type="taxonomic scope" value="Bacteria"/>
</dbReference>
<accession>D5EL62</accession>
<feature type="chain" id="PRO_5003070806" evidence="2">
    <location>
        <begin position="22"/>
        <end position="1009"/>
    </location>
</feature>
<dbReference type="InterPro" id="IPR041224">
    <property type="entry name" value="BPA_C"/>
</dbReference>
<dbReference type="CDD" id="cd04084">
    <property type="entry name" value="CBM6_xylanase-like"/>
    <property type="match status" value="3"/>
</dbReference>
<evidence type="ECO:0000259" key="3">
    <source>
        <dbReference type="PROSITE" id="PS51175"/>
    </source>
</evidence>
<protein>
    <submittedName>
        <fullName evidence="4">Carbohydrate binding family 6</fullName>
    </submittedName>
</protein>
<dbReference type="HOGENOM" id="CLU_298044_0_0_0"/>
<evidence type="ECO:0000256" key="1">
    <source>
        <dbReference type="ARBA" id="ARBA00022729"/>
    </source>
</evidence>
<dbReference type="Pfam" id="PF18040">
    <property type="entry name" value="BPA_C"/>
    <property type="match status" value="1"/>
</dbReference>
<name>D5EL62_CORAD</name>
<evidence type="ECO:0000313" key="5">
    <source>
        <dbReference type="Proteomes" id="UP000000925"/>
    </source>
</evidence>
<dbReference type="AlphaFoldDB" id="D5EL62"/>
<dbReference type="InterPro" id="IPR008979">
    <property type="entry name" value="Galactose-bd-like_sf"/>
</dbReference>
<dbReference type="GO" id="GO:0030246">
    <property type="term" value="F:carbohydrate binding"/>
    <property type="evidence" value="ECO:0007669"/>
    <property type="project" value="InterPro"/>
</dbReference>
<dbReference type="CAZy" id="CBM6">
    <property type="family name" value="Carbohydrate-Binding Module Family 6"/>
</dbReference>
<feature type="domain" description="CBM6" evidence="3">
    <location>
        <begin position="883"/>
        <end position="1009"/>
    </location>
</feature>
<reference evidence="4 5" key="1">
    <citation type="journal article" date="2010" name="Stand. Genomic Sci.">
        <title>Complete genome sequence of Coraliomargarita akajimensis type strain (04OKA010-24).</title>
        <authorList>
            <person name="Mavromatis K."/>
            <person name="Abt B."/>
            <person name="Brambilla E."/>
            <person name="Lapidus A."/>
            <person name="Copeland A."/>
            <person name="Deshpande S."/>
            <person name="Nolan M."/>
            <person name="Lucas S."/>
            <person name="Tice H."/>
            <person name="Cheng J.F."/>
            <person name="Han C."/>
            <person name="Detter J.C."/>
            <person name="Woyke T."/>
            <person name="Goodwin L."/>
            <person name="Pitluck S."/>
            <person name="Held B."/>
            <person name="Brettin T."/>
            <person name="Tapia R."/>
            <person name="Ivanova N."/>
            <person name="Mikhailova N."/>
            <person name="Pati A."/>
            <person name="Liolios K."/>
            <person name="Chen A."/>
            <person name="Palaniappan K."/>
            <person name="Land M."/>
            <person name="Hauser L."/>
            <person name="Chang Y.J."/>
            <person name="Jeffries C.D."/>
            <person name="Rohde M."/>
            <person name="Goker M."/>
            <person name="Bristow J."/>
            <person name="Eisen J.A."/>
            <person name="Markowitz V."/>
            <person name="Hugenholtz P."/>
            <person name="Klenk H.P."/>
            <person name="Kyrpides N.C."/>
        </authorList>
    </citation>
    <scope>NUCLEOTIDE SEQUENCE [LARGE SCALE GENOMIC DNA]</scope>
    <source>
        <strain evidence="5">DSM 45221 / IAM 15411 / JCM 23193 / KCTC 12865</strain>
    </source>
</reference>
<dbReference type="CDD" id="cd21510">
    <property type="entry name" value="agarase_cat"/>
    <property type="match status" value="1"/>
</dbReference>
<dbReference type="STRING" id="583355.Caka_0135"/>
<gene>
    <name evidence="4" type="ordered locus">Caka_0135</name>
</gene>
<dbReference type="OrthoDB" id="1153457at2"/>
<sequence length="1009" mass="108972">MRNPRPLYILLPILCTSELLAQTVTINPTIQRFIGTVSELDRSKYFTLHSGTTSDAELNQFYSDYDVTPTRQFWGPHTHAANQTGVVGQYLPDITGSSTGVRPITPNRVQTEHPRNVARYNLDENAAADWVVEYYKDYVSGPLPEFYEPMNEPFVHADEAIYGAPNATLMREKMADWFGAIGQKVNQTPELNNMQIVGYGSAWPNFEMDFGGAYFSHWNTRMKMFMDRAGAHMDAFSVHIYDGINVNQNGGRRSGSNSEAILDMIEAYSHIKWGVVKPHAITETGGIASGYPAGWNDIEAVQSVMSSNNMIFNYMNRADRIAITIPFITDKSTWHLTAENNYEPYGAVLLRPENVEQGPPNGNWVYTPKVTFYELWRNVKGKRVDIQSSHPDVQTQAFVDGNKLYVALNNLDAISHSVTLDFASSVSGLQNVRTKSLKIYPNSPHSMTDSTQSSAPASITLIPNETVVLEYTYQSAIGFNNAIRTQSYYTNKYLQYITANTTQSYTFNGVQTGTGVATLKMSIGRPQTKSKQPVVLVNGNAVNVPINWKGDDQTSRGSLFFGTIDIPVPMSLIQSNNTVSVTFPDSDGAVSSMILEVARYDAPVSAGNALGSTMSGALFDAESHPSDANTVRSIGNEVGYIKGGSWVRYDAFDFGNGASSVDVSAASATTGGSIEFRLGAATGPLVGVVDVSGTGGWSTYQTFSTNLNASGVHDLYLVFADSNAINTYLYNVQSFTFNAGSEVGITFSGALFDGESHPSDSYRVRSMTNEVGYIKGDTWIRYDAFNFGSGAGSVEVSASSGTSGGRIELRLTSPQGPLIGTVHVSGTGGWGSYENFSVNLNSAATGAHDLYMVFVDSNNTNNYLFNVQSFTFNTGGSGNQLGSTINGATFDTESHPTSANLVRASGTEIGYIKGGTWVRYGAFNFGNGTGTVTVSASSALSGGRIEFRLGSTTGTLVGTVDVASTGGWSAAQNFGSSASASGVHDLYLVFVDSSNSGDYLFNLQNFTFN</sequence>
<dbReference type="KEGG" id="caa:Caka_0135"/>
<dbReference type="EMBL" id="CP001998">
    <property type="protein sequence ID" value="ADE53164.1"/>
    <property type="molecule type" value="Genomic_DNA"/>
</dbReference>
<dbReference type="InterPro" id="IPR005084">
    <property type="entry name" value="CBM6"/>
</dbReference>